<reference evidence="2 3" key="1">
    <citation type="journal article" date="2008" name="PLoS Genet.">
        <title>Genomic islands in the pathogenic filamentous fungus Aspergillus fumigatus.</title>
        <authorList>
            <person name="Fedorova N.D."/>
            <person name="Khaldi N."/>
            <person name="Joardar V.S."/>
            <person name="Maiti R."/>
            <person name="Amedeo P."/>
            <person name="Anderson M.J."/>
            <person name="Crabtree J."/>
            <person name="Silva J.C."/>
            <person name="Badger J.H."/>
            <person name="Albarraq A."/>
            <person name="Angiuoli S."/>
            <person name="Bussey H."/>
            <person name="Bowyer P."/>
            <person name="Cotty P.J."/>
            <person name="Dyer P.S."/>
            <person name="Egan A."/>
            <person name="Galens K."/>
            <person name="Fraser-Liggett C.M."/>
            <person name="Haas B.J."/>
            <person name="Inman J.M."/>
            <person name="Kent R."/>
            <person name="Lemieux S."/>
            <person name="Malavazi I."/>
            <person name="Orvis J."/>
            <person name="Roemer T."/>
            <person name="Ronning C.M."/>
            <person name="Sundaram J.P."/>
            <person name="Sutton G."/>
            <person name="Turner G."/>
            <person name="Venter J.C."/>
            <person name="White O.R."/>
            <person name="Whitty B.R."/>
            <person name="Youngman P."/>
            <person name="Wolfe K.H."/>
            <person name="Goldman G.H."/>
            <person name="Wortman J.R."/>
            <person name="Jiang B."/>
            <person name="Denning D.W."/>
            <person name="Nierman W.C."/>
        </authorList>
    </citation>
    <scope>NUCLEOTIDE SEQUENCE [LARGE SCALE GENOMIC DNA]</scope>
    <source>
        <strain evidence="3">ATCC 1007 / CBS 513.65 / DSM 816 / NCTC 3887 / NRRL 1</strain>
    </source>
</reference>
<gene>
    <name evidence="2" type="ORF">ACLA_038800</name>
</gene>
<dbReference type="HOGENOM" id="CLU_033073_0_0_1"/>
<name>A1CKJ1_ASPCL</name>
<dbReference type="KEGG" id="act:ACLA_038800"/>
<evidence type="ECO:0000313" key="2">
    <source>
        <dbReference type="EMBL" id="EAW09665.1"/>
    </source>
</evidence>
<feature type="compositionally biased region" description="Polar residues" evidence="1">
    <location>
        <begin position="124"/>
        <end position="139"/>
    </location>
</feature>
<sequence length="383" mass="42638">MLPTARQSPIKEGRRILGDKTPNAYLSPARNRSVDAFSATSPVKRSLFENLSPKKLLPSPCLVGQKRTIDQVDDDCRVNNASVQARRVEQRTETDHQRNVQEARTQIPVQHDRLQQQQQQQKQSNAMPSNDTPHTQSQQPLPPKPRQLSLNDIVNFIDTPSPKKAPAVHYPRSVPEDPSTRKLFIQEKATLLRSRIQSAMRHVRDHQFDRRLSELEAHSRKLPRLSLPAVQPRPQPHATPRLQKQDTTTHTITTTEPSSPADKTPRRLEPALDLEPTSDTPSNPAPPPGLSSPPLSAGTGNQEDPMRTPTQRSFRHRTNTLDSPMQLSSPPATVSRGKRTLDLTGESDKHETGSVATPSHKGDAVDGLLKLMNTADQCDQPEA</sequence>
<dbReference type="OMA" id="MNSTSVQ"/>
<feature type="compositionally biased region" description="Polar residues" evidence="1">
    <location>
        <begin position="320"/>
        <end position="332"/>
    </location>
</feature>
<feature type="region of interest" description="Disordered" evidence="1">
    <location>
        <begin position="219"/>
        <end position="363"/>
    </location>
</feature>
<protein>
    <submittedName>
        <fullName evidence="2">Uncharacterized protein</fullName>
    </submittedName>
</protein>
<feature type="region of interest" description="Disordered" evidence="1">
    <location>
        <begin position="1"/>
        <end position="24"/>
    </location>
</feature>
<evidence type="ECO:0000313" key="3">
    <source>
        <dbReference type="Proteomes" id="UP000006701"/>
    </source>
</evidence>
<accession>A1CKJ1</accession>
<dbReference type="GeneID" id="4703175"/>
<keyword evidence="3" id="KW-1185">Reference proteome</keyword>
<dbReference type="VEuPathDB" id="FungiDB:ACLA_038800"/>
<dbReference type="AlphaFoldDB" id="A1CKJ1"/>
<feature type="region of interest" description="Disordered" evidence="1">
    <location>
        <begin position="106"/>
        <end position="177"/>
    </location>
</feature>
<proteinExistence type="predicted"/>
<dbReference type="EMBL" id="DS027056">
    <property type="protein sequence ID" value="EAW09665.1"/>
    <property type="molecule type" value="Genomic_DNA"/>
</dbReference>
<feature type="compositionally biased region" description="Basic and acidic residues" evidence="1">
    <location>
        <begin position="9"/>
        <end position="18"/>
    </location>
</feature>
<evidence type="ECO:0000256" key="1">
    <source>
        <dbReference type="SAM" id="MobiDB-lite"/>
    </source>
</evidence>
<organism evidence="2 3">
    <name type="scientific">Aspergillus clavatus (strain ATCC 1007 / CBS 513.65 / DSM 816 / NCTC 3887 / NRRL 1 / QM 1276 / 107)</name>
    <dbReference type="NCBI Taxonomy" id="344612"/>
    <lineage>
        <taxon>Eukaryota</taxon>
        <taxon>Fungi</taxon>
        <taxon>Dikarya</taxon>
        <taxon>Ascomycota</taxon>
        <taxon>Pezizomycotina</taxon>
        <taxon>Eurotiomycetes</taxon>
        <taxon>Eurotiomycetidae</taxon>
        <taxon>Eurotiales</taxon>
        <taxon>Aspergillaceae</taxon>
        <taxon>Aspergillus</taxon>
        <taxon>Aspergillus subgen. Fumigati</taxon>
    </lineage>
</organism>
<dbReference type="Proteomes" id="UP000006701">
    <property type="component" value="Unassembled WGS sequence"/>
</dbReference>
<dbReference type="OrthoDB" id="5345625at2759"/>
<dbReference type="eggNOG" id="ENOG502RNSD">
    <property type="taxonomic scope" value="Eukaryota"/>
</dbReference>
<dbReference type="RefSeq" id="XP_001271091.1">
    <property type="nucleotide sequence ID" value="XM_001271090.1"/>
</dbReference>